<evidence type="ECO:0000256" key="1">
    <source>
        <dbReference type="ARBA" id="ARBA00010843"/>
    </source>
</evidence>
<feature type="region of interest" description="Disordered" evidence="8">
    <location>
        <begin position="196"/>
        <end position="220"/>
    </location>
</feature>
<evidence type="ECO:0000313" key="10">
    <source>
        <dbReference type="EMBL" id="NXI40629.1"/>
    </source>
</evidence>
<evidence type="ECO:0000256" key="2">
    <source>
        <dbReference type="ARBA" id="ARBA00022723"/>
    </source>
</evidence>
<evidence type="ECO:0000256" key="4">
    <source>
        <dbReference type="ARBA" id="ARBA00022833"/>
    </source>
</evidence>
<name>A0A7K9SWL5_9PICI</name>
<reference evidence="10 11" key="1">
    <citation type="submission" date="2019-09" db="EMBL/GenBank/DDBJ databases">
        <title>Bird 10,000 Genomes (B10K) Project - Family phase.</title>
        <authorList>
            <person name="Zhang G."/>
        </authorList>
    </citation>
    <scope>NUCLEOTIDE SEQUENCE [LARGE SCALE GENOMIC DNA]</scope>
    <source>
        <strain evidence="10">B10K-DU-001-62</strain>
        <tissue evidence="10">Muscle</tissue>
    </source>
</reference>
<comment type="similarity">
    <text evidence="1">Belongs to the ZC2HC1 family.</text>
</comment>
<dbReference type="GO" id="GO:0008270">
    <property type="term" value="F:zinc ion binding"/>
    <property type="evidence" value="ECO:0007669"/>
    <property type="project" value="UniProtKB-KW"/>
</dbReference>
<dbReference type="PANTHER" id="PTHR14649:SF1">
    <property type="entry name" value="ZINC FINGER C2HC DOMAIN-CONTAINING PROTEIN 1C"/>
    <property type="match status" value="1"/>
</dbReference>
<feature type="region of interest" description="Disordered" evidence="8">
    <location>
        <begin position="365"/>
        <end position="387"/>
    </location>
</feature>
<evidence type="ECO:0000256" key="7">
    <source>
        <dbReference type="SAM" id="Coils"/>
    </source>
</evidence>
<gene>
    <name evidence="10" type="primary">Zc2hc1c</name>
    <name evidence="10" type="ORF">GALDEA_R08075</name>
</gene>
<dbReference type="PROSITE" id="PS52027">
    <property type="entry name" value="ZF_C2HC_C3H"/>
    <property type="match status" value="2"/>
</dbReference>
<feature type="non-terminal residue" evidence="10">
    <location>
        <position position="1"/>
    </location>
</feature>
<keyword evidence="5 7" id="KW-0175">Coiled coil</keyword>
<evidence type="ECO:0000256" key="5">
    <source>
        <dbReference type="ARBA" id="ARBA00023054"/>
    </source>
</evidence>
<feature type="region of interest" description="Disordered" evidence="8">
    <location>
        <begin position="446"/>
        <end position="465"/>
    </location>
</feature>
<dbReference type="InterPro" id="IPR026104">
    <property type="entry name" value="ZNF_C2HC_dom_1C"/>
</dbReference>
<evidence type="ECO:0000256" key="8">
    <source>
        <dbReference type="SAM" id="MobiDB-lite"/>
    </source>
</evidence>
<dbReference type="PANTHER" id="PTHR14649">
    <property type="entry name" value="ZINC FINGER C2HC DOMAIN-CONTAINING PROTEIN 1C"/>
    <property type="match status" value="1"/>
</dbReference>
<feature type="compositionally biased region" description="Polar residues" evidence="8">
    <location>
        <begin position="372"/>
        <end position="382"/>
    </location>
</feature>
<dbReference type="AlphaFoldDB" id="A0A7K9SWL5"/>
<keyword evidence="3 6" id="KW-0863">Zinc-finger</keyword>
<keyword evidence="4" id="KW-0862">Zinc</keyword>
<organism evidence="10 11">
    <name type="scientific">Galbula dea</name>
    <dbReference type="NCBI Taxonomy" id="1109041"/>
    <lineage>
        <taxon>Eukaryota</taxon>
        <taxon>Metazoa</taxon>
        <taxon>Chordata</taxon>
        <taxon>Craniata</taxon>
        <taxon>Vertebrata</taxon>
        <taxon>Euteleostomi</taxon>
        <taxon>Archelosauria</taxon>
        <taxon>Archosauria</taxon>
        <taxon>Dinosauria</taxon>
        <taxon>Saurischia</taxon>
        <taxon>Theropoda</taxon>
        <taxon>Coelurosauria</taxon>
        <taxon>Aves</taxon>
        <taxon>Neognathae</taxon>
        <taxon>Neoaves</taxon>
        <taxon>Telluraves</taxon>
        <taxon>Coraciimorphae</taxon>
        <taxon>Piciformes</taxon>
        <taxon>Galbulidae</taxon>
        <taxon>Galbula</taxon>
    </lineage>
</organism>
<evidence type="ECO:0000256" key="6">
    <source>
        <dbReference type="PROSITE-ProRule" id="PRU01371"/>
    </source>
</evidence>
<comment type="caution">
    <text evidence="10">The sequence shown here is derived from an EMBL/GenBank/DDBJ whole genome shotgun (WGS) entry which is preliminary data.</text>
</comment>
<dbReference type="Pfam" id="PF13913">
    <property type="entry name" value="zf-C2HC_2"/>
    <property type="match status" value="2"/>
</dbReference>
<feature type="region of interest" description="Disordered" evidence="8">
    <location>
        <begin position="99"/>
        <end position="125"/>
    </location>
</feature>
<protein>
    <submittedName>
        <fullName evidence="10">ZC21C protein</fullName>
    </submittedName>
</protein>
<evidence type="ECO:0000256" key="3">
    <source>
        <dbReference type="ARBA" id="ARBA00022771"/>
    </source>
</evidence>
<evidence type="ECO:0000313" key="11">
    <source>
        <dbReference type="Proteomes" id="UP000566440"/>
    </source>
</evidence>
<dbReference type="InterPro" id="IPR049899">
    <property type="entry name" value="Znf_C2HC_C3H"/>
</dbReference>
<dbReference type="Proteomes" id="UP000566440">
    <property type="component" value="Unassembled WGS sequence"/>
</dbReference>
<keyword evidence="11" id="KW-1185">Reference proteome</keyword>
<dbReference type="OrthoDB" id="10255185at2759"/>
<keyword evidence="2" id="KW-0479">Metal-binding</keyword>
<dbReference type="Gene3D" id="3.30.160.60">
    <property type="entry name" value="Classic Zinc Finger"/>
    <property type="match status" value="2"/>
</dbReference>
<feature type="coiled-coil region" evidence="7">
    <location>
        <begin position="145"/>
        <end position="190"/>
    </location>
</feature>
<sequence>LEHQNNFQHELVSHKKGSLKDPYVQKSRSYSYFKSAESSQYSFRHGGSCSAGLTNQTKPLPVKLVAKRKEGVDRAHPLKPIFHHKDLSVPVVNTAQVRSSPYMEEDPNSRPISMSKGKPPGGRSQLAEVLCPWTAQRKESASRLYKREQAYILELEAEGQNMEEEIRKKEALLREKLRRTKEVLRRIQSEKELFKAGRRNREAERTHEQKAATHPEEKTCRVSVRPGDEVFCGMQFAEATIAKPGTTLHTQEVAMGKLKKEQLVGSNSKIHDRIPMEHLASSKLATKGSPSPSALTDQDSGEHLSAEVLHLEAASVVDQGELGQCSFCGRKFLSARLEKHTNICSKSQGSSRKVFDSSKARARGTDLEEYQQWKSSESLQNKPTRKNNWRQKHEIFIQTMRQARQMQRILSKGKVSNLPSLPPIENPDYIACPYCSRRFAPQAAERHIPKCKTIKNRPPPPPQRK</sequence>
<evidence type="ECO:0000259" key="9">
    <source>
        <dbReference type="PROSITE" id="PS52027"/>
    </source>
</evidence>
<feature type="domain" description="C2HC/C3H-type" evidence="9">
    <location>
        <begin position="428"/>
        <end position="457"/>
    </location>
</feature>
<feature type="domain" description="C2HC/C3H-type" evidence="9">
    <location>
        <begin position="321"/>
        <end position="350"/>
    </location>
</feature>
<feature type="non-terminal residue" evidence="10">
    <location>
        <position position="465"/>
    </location>
</feature>
<accession>A0A7K9SWL5</accession>
<dbReference type="EMBL" id="VWZX01005072">
    <property type="protein sequence ID" value="NXI40629.1"/>
    <property type="molecule type" value="Genomic_DNA"/>
</dbReference>
<proteinExistence type="inferred from homology"/>